<dbReference type="AlphaFoldDB" id="A0A835QEI6"/>
<accession>A0A835QEI6</accession>
<name>A0A835QEI6_VANPL</name>
<organism evidence="1 2">
    <name type="scientific">Vanilla planifolia</name>
    <name type="common">Vanilla</name>
    <dbReference type="NCBI Taxonomy" id="51239"/>
    <lineage>
        <taxon>Eukaryota</taxon>
        <taxon>Viridiplantae</taxon>
        <taxon>Streptophyta</taxon>
        <taxon>Embryophyta</taxon>
        <taxon>Tracheophyta</taxon>
        <taxon>Spermatophyta</taxon>
        <taxon>Magnoliopsida</taxon>
        <taxon>Liliopsida</taxon>
        <taxon>Asparagales</taxon>
        <taxon>Orchidaceae</taxon>
        <taxon>Vanilloideae</taxon>
        <taxon>Vanilleae</taxon>
        <taxon>Vanilla</taxon>
    </lineage>
</organism>
<comment type="caution">
    <text evidence="1">The sequence shown here is derived from an EMBL/GenBank/DDBJ whole genome shotgun (WGS) entry which is preliminary data.</text>
</comment>
<dbReference type="Pfam" id="PF07800">
    <property type="entry name" value="DUF1644"/>
    <property type="match status" value="1"/>
</dbReference>
<sequence>MDDTMLESKQPLLEDLFLRTQPLFGELEEHIASKGRANTSDGATSSDTLGVIEEQIVIKDSSLTLLGRPLIKMYQLRQGTFGSPLEGARIRLEFLQICKTDSERHLRLATCLSVEVSATKYKYLSLTPLLVAQQPSGTSRTSCSNYQFHNSVQMIIDQYNAHKLKVEGHEQCLSLSSEGMDWKYATCAVCMEPPHNAILLLCSSHDKGCRPYMCDTSCYHSNCLDLFKKAGKKSMSTNDLALRCLCSNDQKSSESLEPSCPQCPLCRGQVKGWTVVEPARKFLNSKKRSCMEMDCSFRGTYRELQKHLKKDHPLARPQEVDPQLEKQWKELVLERERQDVLSFIRSSMPNSVILGDYVLERDGDDDVMYDNRSTAYSRFNGFYFLRNASNTPRAHLQRRRHRRRTQARWFLCPRPFSFARFGWNLMYN</sequence>
<keyword evidence="2" id="KW-1185">Reference proteome</keyword>
<reference evidence="1 2" key="1">
    <citation type="journal article" date="2020" name="Nat. Food">
        <title>A phased Vanilla planifolia genome enables genetic improvement of flavour and production.</title>
        <authorList>
            <person name="Hasing T."/>
            <person name="Tang H."/>
            <person name="Brym M."/>
            <person name="Khazi F."/>
            <person name="Huang T."/>
            <person name="Chambers A.H."/>
        </authorList>
    </citation>
    <scope>NUCLEOTIDE SEQUENCE [LARGE SCALE GENOMIC DNA]</scope>
    <source>
        <tissue evidence="1">Leaf</tissue>
    </source>
</reference>
<protein>
    <submittedName>
        <fullName evidence="1">Uncharacterized protein</fullName>
    </submittedName>
</protein>
<dbReference type="OrthoDB" id="191686at2759"/>
<dbReference type="PANTHER" id="PTHR31197:SF12">
    <property type="entry name" value="OS02G0770600 PROTEIN"/>
    <property type="match status" value="1"/>
</dbReference>
<dbReference type="Proteomes" id="UP000636800">
    <property type="component" value="Unassembled WGS sequence"/>
</dbReference>
<evidence type="ECO:0000313" key="2">
    <source>
        <dbReference type="Proteomes" id="UP000636800"/>
    </source>
</evidence>
<dbReference type="InterPro" id="IPR012866">
    <property type="entry name" value="DUF1644"/>
</dbReference>
<dbReference type="PANTHER" id="PTHR31197">
    <property type="entry name" value="OS01G0612600 PROTEIN"/>
    <property type="match status" value="1"/>
</dbReference>
<dbReference type="EMBL" id="JADCNL010000009">
    <property type="protein sequence ID" value="KAG0467642.1"/>
    <property type="molecule type" value="Genomic_DNA"/>
</dbReference>
<gene>
    <name evidence="1" type="ORF">HPP92_019222</name>
</gene>
<proteinExistence type="predicted"/>
<evidence type="ECO:0000313" key="1">
    <source>
        <dbReference type="EMBL" id="KAG0467642.1"/>
    </source>
</evidence>